<dbReference type="GeneTree" id="ENSGT01030000235284"/>
<dbReference type="GO" id="GO:0030368">
    <property type="term" value="F:interleukin-17 receptor activity"/>
    <property type="evidence" value="ECO:0007669"/>
    <property type="project" value="InterPro"/>
</dbReference>
<evidence type="ECO:0000256" key="6">
    <source>
        <dbReference type="ARBA" id="ARBA00023170"/>
    </source>
</evidence>
<keyword evidence="6" id="KW-0675">Receptor</keyword>
<accession>A0AAY4B1J7</accession>
<evidence type="ECO:0000259" key="9">
    <source>
        <dbReference type="PROSITE" id="PS51534"/>
    </source>
</evidence>
<keyword evidence="5 8" id="KW-0472">Membrane</keyword>
<reference evidence="10" key="3">
    <citation type="submission" date="2025-09" db="UniProtKB">
        <authorList>
            <consortium name="Ensembl"/>
        </authorList>
    </citation>
    <scope>IDENTIFICATION</scope>
</reference>
<feature type="transmembrane region" description="Helical" evidence="8">
    <location>
        <begin position="62"/>
        <end position="83"/>
    </location>
</feature>
<organism evidence="10 11">
    <name type="scientific">Denticeps clupeoides</name>
    <name type="common">denticle herring</name>
    <dbReference type="NCBI Taxonomy" id="299321"/>
    <lineage>
        <taxon>Eukaryota</taxon>
        <taxon>Metazoa</taxon>
        <taxon>Chordata</taxon>
        <taxon>Craniata</taxon>
        <taxon>Vertebrata</taxon>
        <taxon>Euteleostomi</taxon>
        <taxon>Actinopterygii</taxon>
        <taxon>Neopterygii</taxon>
        <taxon>Teleostei</taxon>
        <taxon>Clupei</taxon>
        <taxon>Clupeiformes</taxon>
        <taxon>Denticipitoidei</taxon>
        <taxon>Denticipitidae</taxon>
        <taxon>Denticeps</taxon>
    </lineage>
</organism>
<dbReference type="AlphaFoldDB" id="A0AAY4B1J7"/>
<evidence type="ECO:0000256" key="7">
    <source>
        <dbReference type="ARBA" id="ARBA00023180"/>
    </source>
</evidence>
<feature type="domain" description="SEFIR" evidence="9">
    <location>
        <begin position="58"/>
        <end position="211"/>
    </location>
</feature>
<dbReference type="InterPro" id="IPR013568">
    <property type="entry name" value="SEFIR_dom"/>
</dbReference>
<dbReference type="Proteomes" id="UP000694580">
    <property type="component" value="Chromosome 10"/>
</dbReference>
<dbReference type="Gene3D" id="3.40.50.11530">
    <property type="match status" value="1"/>
</dbReference>
<dbReference type="InterPro" id="IPR039465">
    <property type="entry name" value="IL-17_rcpt-like"/>
</dbReference>
<evidence type="ECO:0000256" key="2">
    <source>
        <dbReference type="ARBA" id="ARBA00022692"/>
    </source>
</evidence>
<dbReference type="PROSITE" id="PS51534">
    <property type="entry name" value="SEFIR"/>
    <property type="match status" value="1"/>
</dbReference>
<reference evidence="10 11" key="1">
    <citation type="submission" date="2020-06" db="EMBL/GenBank/DDBJ databases">
        <authorList>
            <consortium name="Wellcome Sanger Institute Data Sharing"/>
        </authorList>
    </citation>
    <scope>NUCLEOTIDE SEQUENCE [LARGE SCALE GENOMIC DNA]</scope>
</reference>
<dbReference type="Ensembl" id="ENSDCDT00010015350.1">
    <property type="protein sequence ID" value="ENSDCDP00010014570.1"/>
    <property type="gene ID" value="ENSDCDG00010006658.1"/>
</dbReference>
<reference evidence="10" key="2">
    <citation type="submission" date="2025-08" db="UniProtKB">
        <authorList>
            <consortium name="Ensembl"/>
        </authorList>
    </citation>
    <scope>IDENTIFICATION</scope>
</reference>
<dbReference type="Pfam" id="PF08357">
    <property type="entry name" value="SEFIR"/>
    <property type="match status" value="1"/>
</dbReference>
<keyword evidence="4 8" id="KW-1133">Transmembrane helix</keyword>
<evidence type="ECO:0000256" key="3">
    <source>
        <dbReference type="ARBA" id="ARBA00022729"/>
    </source>
</evidence>
<comment type="subcellular location">
    <subcellularLocation>
        <location evidence="1">Membrane</location>
        <topology evidence="1">Single-pass type I membrane protein</topology>
    </subcellularLocation>
</comment>
<feature type="transmembrane region" description="Helical" evidence="8">
    <location>
        <begin position="18"/>
        <end position="41"/>
    </location>
</feature>
<dbReference type="PANTHER" id="PTHR15583">
    <property type="entry name" value="INTERLEUKIN-17 RECEPTOR"/>
    <property type="match status" value="1"/>
</dbReference>
<evidence type="ECO:0000256" key="1">
    <source>
        <dbReference type="ARBA" id="ARBA00004479"/>
    </source>
</evidence>
<protein>
    <recommendedName>
        <fullName evidence="9">SEFIR domain-containing protein</fullName>
    </recommendedName>
</protein>
<dbReference type="PANTHER" id="PTHR15583:SF11">
    <property type="entry name" value="INTERLEUKIN-17 RECEPTOR B"/>
    <property type="match status" value="1"/>
</dbReference>
<evidence type="ECO:0000256" key="5">
    <source>
        <dbReference type="ARBA" id="ARBA00023136"/>
    </source>
</evidence>
<keyword evidence="11" id="KW-1185">Reference proteome</keyword>
<dbReference type="GO" id="GO:0016020">
    <property type="term" value="C:membrane"/>
    <property type="evidence" value="ECO:0007669"/>
    <property type="project" value="UniProtKB-SubCell"/>
</dbReference>
<keyword evidence="2 8" id="KW-0812">Transmembrane</keyword>
<evidence type="ECO:0000313" key="10">
    <source>
        <dbReference type="Ensembl" id="ENSDCDP00010014570.1"/>
    </source>
</evidence>
<keyword evidence="7" id="KW-0325">Glycoprotein</keyword>
<sequence>MVTCPGTTRLPGTNGTVVMLQCAAILSFLFISCFIMYKLCLMKWHCLPKKGHILDSPPVTVLLVYPAVNMVFQNVVVALANFLQSCGSCNVTFDVWQCGHVAELGPLRWLNSQVKISDCVLIALPGHSQSTDVLSAQPLDSDQKAHIVPASAHELYPLLLNMLGGHAQQSKLKEKFCLVQLGQTLVKKSVPVELSGCRSCILMRDLEKLQNILSCSQLPMQTRSEKADCDKATAQLREAVKKLERWENHTWID</sequence>
<keyword evidence="3" id="KW-0732">Signal</keyword>
<evidence type="ECO:0000256" key="4">
    <source>
        <dbReference type="ARBA" id="ARBA00022989"/>
    </source>
</evidence>
<gene>
    <name evidence="10" type="primary">LOC114798170</name>
</gene>
<evidence type="ECO:0000313" key="11">
    <source>
        <dbReference type="Proteomes" id="UP000694580"/>
    </source>
</evidence>
<evidence type="ECO:0000256" key="8">
    <source>
        <dbReference type="SAM" id="Phobius"/>
    </source>
</evidence>
<proteinExistence type="predicted"/>
<name>A0AAY4B1J7_9TELE</name>